<gene>
    <name evidence="2" type="ORF">HMPREF0731_3961</name>
</gene>
<organism evidence="2 3">
    <name type="scientific">Pseudoroseomonas cervicalis ATCC 49957</name>
    <dbReference type="NCBI Taxonomy" id="525371"/>
    <lineage>
        <taxon>Bacteria</taxon>
        <taxon>Pseudomonadati</taxon>
        <taxon>Pseudomonadota</taxon>
        <taxon>Alphaproteobacteria</taxon>
        <taxon>Acetobacterales</taxon>
        <taxon>Roseomonadaceae</taxon>
        <taxon>Roseomonas</taxon>
    </lineage>
</organism>
<evidence type="ECO:0000313" key="2">
    <source>
        <dbReference type="EMBL" id="EFH09819.1"/>
    </source>
</evidence>
<proteinExistence type="predicted"/>
<feature type="compositionally biased region" description="Low complexity" evidence="1">
    <location>
        <begin position="43"/>
        <end position="54"/>
    </location>
</feature>
<evidence type="ECO:0000313" key="3">
    <source>
        <dbReference type="Proteomes" id="UP000005324"/>
    </source>
</evidence>
<dbReference type="EMBL" id="ADVL01000733">
    <property type="protein sequence ID" value="EFH09819.1"/>
    <property type="molecule type" value="Genomic_DNA"/>
</dbReference>
<feature type="region of interest" description="Disordered" evidence="1">
    <location>
        <begin position="1"/>
        <end position="54"/>
    </location>
</feature>
<dbReference type="Proteomes" id="UP000005324">
    <property type="component" value="Unassembled WGS sequence"/>
</dbReference>
<name>D5RS99_9PROT</name>
<accession>D5RS99</accession>
<reference evidence="2 3" key="1">
    <citation type="submission" date="2010-04" db="EMBL/GenBank/DDBJ databases">
        <authorList>
            <person name="Qin X."/>
            <person name="Bachman B."/>
            <person name="Battles P."/>
            <person name="Bell A."/>
            <person name="Bess C."/>
            <person name="Bickham C."/>
            <person name="Chaboub L."/>
            <person name="Chen D."/>
            <person name="Coyle M."/>
            <person name="Deiros D.R."/>
            <person name="Dinh H."/>
            <person name="Forbes L."/>
            <person name="Fowler G."/>
            <person name="Francisco L."/>
            <person name="Fu Q."/>
            <person name="Gubbala S."/>
            <person name="Hale W."/>
            <person name="Han Y."/>
            <person name="Hemphill L."/>
            <person name="Highlander S.K."/>
            <person name="Hirani K."/>
            <person name="Hogues M."/>
            <person name="Jackson L."/>
            <person name="Jakkamsetti A."/>
            <person name="Javaid M."/>
            <person name="Jiang H."/>
            <person name="Korchina V."/>
            <person name="Kovar C."/>
            <person name="Lara F."/>
            <person name="Lee S."/>
            <person name="Mata R."/>
            <person name="Mathew T."/>
            <person name="Moen C."/>
            <person name="Morales K."/>
            <person name="Munidasa M."/>
            <person name="Nazareth L."/>
            <person name="Ngo R."/>
            <person name="Nguyen L."/>
            <person name="Okwuonu G."/>
            <person name="Ongeri F."/>
            <person name="Patil S."/>
            <person name="Petrosino J."/>
            <person name="Pham C."/>
            <person name="Pham P."/>
            <person name="Pu L.-L."/>
            <person name="Puazo M."/>
            <person name="Raj R."/>
            <person name="Reid J."/>
            <person name="Rouhana J."/>
            <person name="Saada N."/>
            <person name="Shang Y."/>
            <person name="Simmons D."/>
            <person name="Thornton R."/>
            <person name="Warren J."/>
            <person name="Weissenberger G."/>
            <person name="Zhang J."/>
            <person name="Zhang L."/>
            <person name="Zhou C."/>
            <person name="Zhu D."/>
            <person name="Muzny D."/>
            <person name="Worley K."/>
            <person name="Gibbs R."/>
        </authorList>
    </citation>
    <scope>NUCLEOTIDE SEQUENCE [LARGE SCALE GENOMIC DNA]</scope>
    <source>
        <strain evidence="2 3">ATCC 49957</strain>
    </source>
</reference>
<protein>
    <submittedName>
        <fullName evidence="2">Uncharacterized protein</fullName>
    </submittedName>
</protein>
<keyword evidence="3" id="KW-1185">Reference proteome</keyword>
<dbReference type="HOGENOM" id="CLU_3047559_0_0_5"/>
<comment type="caution">
    <text evidence="2">The sequence shown here is derived from an EMBL/GenBank/DDBJ whole genome shotgun (WGS) entry which is preliminary data.</text>
</comment>
<dbReference type="AlphaFoldDB" id="D5RS99"/>
<evidence type="ECO:0000256" key="1">
    <source>
        <dbReference type="SAM" id="MobiDB-lite"/>
    </source>
</evidence>
<sequence>MRRAGRDGPAGVRRRGASTPGSPDHERQADPAASRRQARQRQRGTSQSQPLRLK</sequence>